<keyword evidence="4" id="KW-1185">Reference proteome</keyword>
<feature type="region of interest" description="Disordered" evidence="1">
    <location>
        <begin position="73"/>
        <end position="94"/>
    </location>
</feature>
<evidence type="ECO:0000256" key="1">
    <source>
        <dbReference type="SAM" id="MobiDB-lite"/>
    </source>
</evidence>
<dbReference type="EMBL" id="JAACNO010000863">
    <property type="protein sequence ID" value="KAF4144350.1"/>
    <property type="molecule type" value="Genomic_DNA"/>
</dbReference>
<feature type="region of interest" description="Disordered" evidence="1">
    <location>
        <begin position="497"/>
        <end position="616"/>
    </location>
</feature>
<dbReference type="Proteomes" id="UP000704712">
    <property type="component" value="Unassembled WGS sequence"/>
</dbReference>
<organism evidence="2 4">
    <name type="scientific">Phytophthora infestans</name>
    <name type="common">Potato late blight agent</name>
    <name type="synonym">Botrytis infestans</name>
    <dbReference type="NCBI Taxonomy" id="4787"/>
    <lineage>
        <taxon>Eukaryota</taxon>
        <taxon>Sar</taxon>
        <taxon>Stramenopiles</taxon>
        <taxon>Oomycota</taxon>
        <taxon>Peronosporomycetes</taxon>
        <taxon>Peronosporales</taxon>
        <taxon>Peronosporaceae</taxon>
        <taxon>Phytophthora</taxon>
    </lineage>
</organism>
<reference evidence="2" key="1">
    <citation type="submission" date="2020-04" db="EMBL/GenBank/DDBJ databases">
        <title>Hybrid Assembly of Korean Phytophthora infestans isolates.</title>
        <authorList>
            <person name="Prokchorchik M."/>
            <person name="Lee Y."/>
            <person name="Seo J."/>
            <person name="Cho J.-H."/>
            <person name="Park Y.-E."/>
            <person name="Jang D.-C."/>
            <person name="Im J.-S."/>
            <person name="Choi J.-G."/>
            <person name="Park H.-J."/>
            <person name="Lee G.-B."/>
            <person name="Lee Y.-G."/>
            <person name="Hong S.-Y."/>
            <person name="Cho K."/>
            <person name="Sohn K.H."/>
        </authorList>
    </citation>
    <scope>NUCLEOTIDE SEQUENCE</scope>
    <source>
        <strain evidence="2">KR_1_A1</strain>
        <strain evidence="3">KR_2_A2</strain>
    </source>
</reference>
<accession>A0A833W8M2</accession>
<protein>
    <submittedName>
        <fullName evidence="2">Uncharacterized protein</fullName>
    </submittedName>
</protein>
<sequence length="616" mass="67027">MLDPKTSLAIDAPPVAPYDDGFSTDSEDYNADAIPHDSLVSSLSVTVTCYARNAVIIENQPNIQRQHIQNKVATNASKQPSEDKPQSTAATTLETEGKILTRAADDAKRAASWRFKPQETAPTGAPPRKSVNKSEEHCRSCKGYLTPLGERLKMTRTAAFLQVGKNLPPSRQCCCCHITYPLVALTDESRSRACTQPRCYMCNWAARAAEKCSSVGAKRTVDGAVKGAAGLSPTEASKLRDKGNLTAKEIPNMATTRETSETDENCCKSCKGKLPSLTERLAAMKSPAEHLNKDQGWRVSPPSTRQCSCCFLTFPLASVTEESRSVMCAKPLCSACDGARRLACTSEEKAPTANSTQPNPEKTPEIIVVDGGEDDEEGELVEQEICQRCGGDLIPPLKRLQLVKDAALTLGGKKSPPSRQCACCRVTYLMGSLTKKSRKVTRAVPICHSCCVAGGPPIYEMLCTSDEFLEAFKVEDPVTARLFLRKKEKGTIAKAIDAQRKRMMKRTKSSAQTSKTDTQNAQTASKQAPEGVAPMYKPRNLKGRLFGGPRYQLMPKKARKSMPAPRLIIGSPVARGRGQVEDEGEQPTDSNLPQRSRTARNQSEEPQIEKRGQGTG</sequence>
<dbReference type="EMBL" id="WSZM01000399">
    <property type="protein sequence ID" value="KAF4033933.1"/>
    <property type="molecule type" value="Genomic_DNA"/>
</dbReference>
<feature type="region of interest" description="Disordered" evidence="1">
    <location>
        <begin position="110"/>
        <end position="134"/>
    </location>
</feature>
<feature type="compositionally biased region" description="Polar residues" evidence="1">
    <location>
        <begin position="509"/>
        <end position="526"/>
    </location>
</feature>
<evidence type="ECO:0000313" key="4">
    <source>
        <dbReference type="Proteomes" id="UP000602510"/>
    </source>
</evidence>
<proteinExistence type="predicted"/>
<feature type="compositionally biased region" description="Polar residues" evidence="1">
    <location>
        <begin position="587"/>
        <end position="605"/>
    </location>
</feature>
<name>A0A833W8M2_PHYIN</name>
<gene>
    <name evidence="2" type="ORF">GN244_ATG14142</name>
    <name evidence="3" type="ORF">GN958_ATG06444</name>
</gene>
<evidence type="ECO:0000313" key="2">
    <source>
        <dbReference type="EMBL" id="KAF4033933.1"/>
    </source>
</evidence>
<feature type="compositionally biased region" description="Basic and acidic residues" evidence="1">
    <location>
        <begin position="607"/>
        <end position="616"/>
    </location>
</feature>
<comment type="caution">
    <text evidence="2">The sequence shown here is derived from an EMBL/GenBank/DDBJ whole genome shotgun (WGS) entry which is preliminary data.</text>
</comment>
<evidence type="ECO:0000313" key="3">
    <source>
        <dbReference type="EMBL" id="KAF4144350.1"/>
    </source>
</evidence>
<dbReference type="AlphaFoldDB" id="A0A833W8M2"/>
<dbReference type="Proteomes" id="UP000602510">
    <property type="component" value="Unassembled WGS sequence"/>
</dbReference>